<dbReference type="InterPro" id="IPR018062">
    <property type="entry name" value="HTH_AraC-typ_CS"/>
</dbReference>
<organism evidence="5 6">
    <name type="scientific">Saccharothrix australiensis</name>
    <dbReference type="NCBI Taxonomy" id="2072"/>
    <lineage>
        <taxon>Bacteria</taxon>
        <taxon>Bacillati</taxon>
        <taxon>Actinomycetota</taxon>
        <taxon>Actinomycetes</taxon>
        <taxon>Pseudonocardiales</taxon>
        <taxon>Pseudonocardiaceae</taxon>
        <taxon>Saccharothrix</taxon>
    </lineage>
</organism>
<dbReference type="PROSITE" id="PS01124">
    <property type="entry name" value="HTH_ARAC_FAMILY_2"/>
    <property type="match status" value="1"/>
</dbReference>
<sequence length="313" mass="34356">MDPIDDVLSARSGEDSRYVLVQARGPWGISFRSPRATYVMMVRSGRCWWLRGANTAPALLTPGACFLVQADAEFAVADEPGRSTVSCESLLAAERDPSVRHGGNGPLTEIVSARLALDSGVTEPLLRALPPVLRFDLDDSADDALRSTFRLLELERSFPGFGSGFIMSRLAEALFVYALRTYVSSSATAPHGWLAALSDPRLAPALRELHTDIAHPWTVKELASRAGMSRAAFAAAFKQKTGDSPINHLTCWRMHRAKRLLRDTQLSLGQIARTIGYDTDAAFSRAFRRVEGVAPGTWRRRWRTSAGELSRAD</sequence>
<dbReference type="EMBL" id="RBXO01000001">
    <property type="protein sequence ID" value="RKT54337.1"/>
    <property type="molecule type" value="Genomic_DNA"/>
</dbReference>
<dbReference type="Gene3D" id="1.10.10.60">
    <property type="entry name" value="Homeodomain-like"/>
    <property type="match status" value="2"/>
</dbReference>
<dbReference type="RefSeq" id="WP_121005909.1">
    <property type="nucleotide sequence ID" value="NZ_RBXO01000001.1"/>
</dbReference>
<dbReference type="OrthoDB" id="241790at2"/>
<keyword evidence="6" id="KW-1185">Reference proteome</keyword>
<dbReference type="InterPro" id="IPR018060">
    <property type="entry name" value="HTH_AraC"/>
</dbReference>
<dbReference type="Pfam" id="PF12852">
    <property type="entry name" value="Cupin_6"/>
    <property type="match status" value="1"/>
</dbReference>
<keyword evidence="1" id="KW-0805">Transcription regulation</keyword>
<name>A0A495VZZ7_9PSEU</name>
<dbReference type="Pfam" id="PF12833">
    <property type="entry name" value="HTH_18"/>
    <property type="match status" value="1"/>
</dbReference>
<dbReference type="GO" id="GO:0003700">
    <property type="term" value="F:DNA-binding transcription factor activity"/>
    <property type="evidence" value="ECO:0007669"/>
    <property type="project" value="InterPro"/>
</dbReference>
<dbReference type="InterPro" id="IPR032783">
    <property type="entry name" value="AraC_lig"/>
</dbReference>
<evidence type="ECO:0000313" key="6">
    <source>
        <dbReference type="Proteomes" id="UP000282084"/>
    </source>
</evidence>
<dbReference type="AlphaFoldDB" id="A0A495VZZ7"/>
<accession>A0A495VZZ7</accession>
<feature type="domain" description="HTH araC/xylS-type" evidence="4">
    <location>
        <begin position="203"/>
        <end position="301"/>
    </location>
</feature>
<dbReference type="Proteomes" id="UP000282084">
    <property type="component" value="Unassembled WGS sequence"/>
</dbReference>
<dbReference type="PROSITE" id="PS00041">
    <property type="entry name" value="HTH_ARAC_FAMILY_1"/>
    <property type="match status" value="1"/>
</dbReference>
<reference evidence="5 6" key="1">
    <citation type="submission" date="2018-10" db="EMBL/GenBank/DDBJ databases">
        <title>Sequencing the genomes of 1000 actinobacteria strains.</title>
        <authorList>
            <person name="Klenk H.-P."/>
        </authorList>
    </citation>
    <scope>NUCLEOTIDE SEQUENCE [LARGE SCALE GENOMIC DNA]</scope>
    <source>
        <strain evidence="5 6">DSM 43800</strain>
    </source>
</reference>
<evidence type="ECO:0000256" key="1">
    <source>
        <dbReference type="ARBA" id="ARBA00023015"/>
    </source>
</evidence>
<comment type="caution">
    <text evidence="5">The sequence shown here is derived from an EMBL/GenBank/DDBJ whole genome shotgun (WGS) entry which is preliminary data.</text>
</comment>
<keyword evidence="3" id="KW-0804">Transcription</keyword>
<dbReference type="PANTHER" id="PTHR46796:SF7">
    <property type="entry name" value="ARAC FAMILY TRANSCRIPTIONAL REGULATOR"/>
    <property type="match status" value="1"/>
</dbReference>
<dbReference type="InterPro" id="IPR050204">
    <property type="entry name" value="AraC_XylS_family_regulators"/>
</dbReference>
<evidence type="ECO:0000259" key="4">
    <source>
        <dbReference type="PROSITE" id="PS01124"/>
    </source>
</evidence>
<evidence type="ECO:0000256" key="3">
    <source>
        <dbReference type="ARBA" id="ARBA00023163"/>
    </source>
</evidence>
<keyword evidence="2 5" id="KW-0238">DNA-binding</keyword>
<gene>
    <name evidence="5" type="ORF">C8E97_2956</name>
</gene>
<dbReference type="SUPFAM" id="SSF46689">
    <property type="entry name" value="Homeodomain-like"/>
    <property type="match status" value="2"/>
</dbReference>
<proteinExistence type="predicted"/>
<dbReference type="InterPro" id="IPR009057">
    <property type="entry name" value="Homeodomain-like_sf"/>
</dbReference>
<evidence type="ECO:0000256" key="2">
    <source>
        <dbReference type="ARBA" id="ARBA00023125"/>
    </source>
</evidence>
<dbReference type="SMART" id="SM00342">
    <property type="entry name" value="HTH_ARAC"/>
    <property type="match status" value="1"/>
</dbReference>
<dbReference type="PANTHER" id="PTHR46796">
    <property type="entry name" value="HTH-TYPE TRANSCRIPTIONAL ACTIVATOR RHAS-RELATED"/>
    <property type="match status" value="1"/>
</dbReference>
<protein>
    <submittedName>
        <fullName evidence="5">AraC-like DNA-binding protein</fullName>
    </submittedName>
</protein>
<dbReference type="GO" id="GO:0043565">
    <property type="term" value="F:sequence-specific DNA binding"/>
    <property type="evidence" value="ECO:0007669"/>
    <property type="project" value="InterPro"/>
</dbReference>
<evidence type="ECO:0000313" key="5">
    <source>
        <dbReference type="EMBL" id="RKT54337.1"/>
    </source>
</evidence>